<evidence type="ECO:0000313" key="1">
    <source>
        <dbReference type="EMBL" id="OBZ76158.1"/>
    </source>
</evidence>
<sequence>MAEPVSLVSTPSGMGMGSIRLARQTTITLTSSDLDSTTIAQVAASKRRQVTRYRIGQIPSYPEHQVELP</sequence>
<gene>
    <name evidence="1" type="ORF">A0H81_03909</name>
</gene>
<organism evidence="1 2">
    <name type="scientific">Grifola frondosa</name>
    <name type="common">Maitake</name>
    <name type="synonym">Polyporus frondosus</name>
    <dbReference type="NCBI Taxonomy" id="5627"/>
    <lineage>
        <taxon>Eukaryota</taxon>
        <taxon>Fungi</taxon>
        <taxon>Dikarya</taxon>
        <taxon>Basidiomycota</taxon>
        <taxon>Agaricomycotina</taxon>
        <taxon>Agaricomycetes</taxon>
        <taxon>Polyporales</taxon>
        <taxon>Grifolaceae</taxon>
        <taxon>Grifola</taxon>
    </lineage>
</organism>
<name>A0A1C7MH48_GRIFR</name>
<reference evidence="1 2" key="1">
    <citation type="submission" date="2016-03" db="EMBL/GenBank/DDBJ databases">
        <title>Whole genome sequencing of Grifola frondosa 9006-11.</title>
        <authorList>
            <person name="Min B."/>
            <person name="Park H."/>
            <person name="Kim J.-G."/>
            <person name="Cho H."/>
            <person name="Oh Y.-L."/>
            <person name="Kong W.-S."/>
            <person name="Choi I.-G."/>
        </authorList>
    </citation>
    <scope>NUCLEOTIDE SEQUENCE [LARGE SCALE GENOMIC DNA]</scope>
    <source>
        <strain evidence="1 2">9006-11</strain>
    </source>
</reference>
<dbReference type="EMBL" id="LUGG01000003">
    <property type="protein sequence ID" value="OBZ76158.1"/>
    <property type="molecule type" value="Genomic_DNA"/>
</dbReference>
<keyword evidence="2" id="KW-1185">Reference proteome</keyword>
<accession>A0A1C7MH48</accession>
<proteinExistence type="predicted"/>
<protein>
    <submittedName>
        <fullName evidence="1">Uncharacterized protein</fullName>
    </submittedName>
</protein>
<dbReference type="Proteomes" id="UP000092993">
    <property type="component" value="Unassembled WGS sequence"/>
</dbReference>
<evidence type="ECO:0000313" key="2">
    <source>
        <dbReference type="Proteomes" id="UP000092993"/>
    </source>
</evidence>
<dbReference type="AlphaFoldDB" id="A0A1C7MH48"/>
<comment type="caution">
    <text evidence="1">The sequence shown here is derived from an EMBL/GenBank/DDBJ whole genome shotgun (WGS) entry which is preliminary data.</text>
</comment>